<comment type="caution">
    <text evidence="1">The sequence shown here is derived from an EMBL/GenBank/DDBJ whole genome shotgun (WGS) entry which is preliminary data.</text>
</comment>
<evidence type="ECO:0000313" key="1">
    <source>
        <dbReference type="EMBL" id="RYM05356.1"/>
    </source>
</evidence>
<dbReference type="Gene3D" id="3.40.50.150">
    <property type="entry name" value="Vaccinia Virus protein VP39"/>
    <property type="match status" value="1"/>
</dbReference>
<reference evidence="1 2" key="1">
    <citation type="submission" date="2019-02" db="EMBL/GenBank/DDBJ databases">
        <authorList>
            <person name="Feng G."/>
        </authorList>
    </citation>
    <scope>NUCLEOTIDE SEQUENCE [LARGE SCALE GENOMIC DNA]</scope>
    <source>
        <strain evidence="1 2">CCTCC AB 2011146</strain>
    </source>
</reference>
<organism evidence="1 2">
    <name type="scientific">Sphingobium cupriresistens</name>
    <dbReference type="NCBI Taxonomy" id="1132417"/>
    <lineage>
        <taxon>Bacteria</taxon>
        <taxon>Pseudomonadati</taxon>
        <taxon>Pseudomonadota</taxon>
        <taxon>Alphaproteobacteria</taxon>
        <taxon>Sphingomonadales</taxon>
        <taxon>Sphingomonadaceae</taxon>
        <taxon>Sphingobium</taxon>
    </lineage>
</organism>
<name>A0A8G2DW60_9SPHN</name>
<dbReference type="Proteomes" id="UP000291572">
    <property type="component" value="Unassembled WGS sequence"/>
</dbReference>
<dbReference type="InterPro" id="IPR029063">
    <property type="entry name" value="SAM-dependent_MTases_sf"/>
</dbReference>
<evidence type="ECO:0000313" key="2">
    <source>
        <dbReference type="Proteomes" id="UP000291572"/>
    </source>
</evidence>
<dbReference type="OrthoDB" id="9800801at2"/>
<proteinExistence type="predicted"/>
<dbReference type="EMBL" id="SEOO01000080">
    <property type="protein sequence ID" value="RYM05356.1"/>
    <property type="molecule type" value="Genomic_DNA"/>
</dbReference>
<dbReference type="RefSeq" id="WP_129927760.1">
    <property type="nucleotide sequence ID" value="NZ_SEOO01000080.1"/>
</dbReference>
<dbReference type="AlphaFoldDB" id="A0A8G2DW60"/>
<accession>A0A8G2DW60</accession>
<evidence type="ECO:0008006" key="3">
    <source>
        <dbReference type="Google" id="ProtNLM"/>
    </source>
</evidence>
<protein>
    <recommendedName>
        <fullName evidence="3">DNA methylase N-4/N-6 domain-containing protein</fullName>
    </recommendedName>
</protein>
<dbReference type="SUPFAM" id="SSF53335">
    <property type="entry name" value="S-adenosyl-L-methionine-dependent methyltransferases"/>
    <property type="match status" value="1"/>
</dbReference>
<sequence length="257" mass="29233">MRLDFEDADVIQLEGRELAPAKAVAEDGSYLRMIAREAVTDIEEKFADRLEINRDLTRSLVSFQANKAEPFYRWFKYREGFSKPLIEYIIDHANVAGTANVLDPFAGTGATCFVANERGLAATAIELLPVGSNFIRLRQAISGVEPAEISRWLHEIIEDRPWERTNGRVSFSHLRITRDAFGPETDDALARYRFWVSGQPQPKKQFCDFLSYSILEEISYTRKDGQYLRWDHRSLRAGFGSFSILTIPCGSACEHAD</sequence>
<gene>
    <name evidence="1" type="ORF">EWH12_21270</name>
</gene>